<dbReference type="PROSITE" id="PS50005">
    <property type="entry name" value="TPR"/>
    <property type="match status" value="1"/>
</dbReference>
<dbReference type="GO" id="GO:0003677">
    <property type="term" value="F:DNA binding"/>
    <property type="evidence" value="ECO:0007669"/>
    <property type="project" value="InterPro"/>
</dbReference>
<evidence type="ECO:0000256" key="1">
    <source>
        <dbReference type="PROSITE-ProRule" id="PRU00339"/>
    </source>
</evidence>
<dbReference type="OrthoDB" id="1017207at2"/>
<feature type="repeat" description="TPR" evidence="1">
    <location>
        <begin position="65"/>
        <end position="98"/>
    </location>
</feature>
<protein>
    <submittedName>
        <fullName evidence="4">Tetratricopeptide repeat protein</fullName>
    </submittedName>
</protein>
<dbReference type="SUPFAM" id="SSF46894">
    <property type="entry name" value="C-terminal effector domain of the bipartite response regulators"/>
    <property type="match status" value="1"/>
</dbReference>
<dbReference type="Gene3D" id="1.10.10.10">
    <property type="entry name" value="Winged helix-like DNA-binding domain superfamily/Winged helix DNA-binding domain"/>
    <property type="match status" value="1"/>
</dbReference>
<dbReference type="InterPro" id="IPR036388">
    <property type="entry name" value="WH-like_DNA-bd_sf"/>
</dbReference>
<name>A0A4R8I9A3_9FLAO</name>
<dbReference type="InterPro" id="IPR019734">
    <property type="entry name" value="TPR_rpt"/>
</dbReference>
<dbReference type="InterPro" id="IPR011990">
    <property type="entry name" value="TPR-like_helical_dom_sf"/>
</dbReference>
<keyword evidence="2" id="KW-0175">Coiled coil</keyword>
<feature type="transmembrane region" description="Helical" evidence="3">
    <location>
        <begin position="331"/>
        <end position="351"/>
    </location>
</feature>
<evidence type="ECO:0000256" key="3">
    <source>
        <dbReference type="SAM" id="Phobius"/>
    </source>
</evidence>
<keyword evidence="3" id="KW-1133">Transmembrane helix</keyword>
<organism evidence="4 5">
    <name type="scientific">Epilithonimonas xixisoli</name>
    <dbReference type="NCBI Taxonomy" id="1476462"/>
    <lineage>
        <taxon>Bacteria</taxon>
        <taxon>Pseudomonadati</taxon>
        <taxon>Bacteroidota</taxon>
        <taxon>Flavobacteriia</taxon>
        <taxon>Flavobacteriales</taxon>
        <taxon>Weeksellaceae</taxon>
        <taxon>Chryseobacterium group</taxon>
        <taxon>Epilithonimonas</taxon>
    </lineage>
</organism>
<dbReference type="Gene3D" id="1.25.40.10">
    <property type="entry name" value="Tetratricopeptide repeat domain"/>
    <property type="match status" value="2"/>
</dbReference>
<dbReference type="EMBL" id="SOEO01000003">
    <property type="protein sequence ID" value="TDX83232.1"/>
    <property type="molecule type" value="Genomic_DNA"/>
</dbReference>
<dbReference type="Proteomes" id="UP000295313">
    <property type="component" value="Unassembled WGS sequence"/>
</dbReference>
<dbReference type="SUPFAM" id="SSF48452">
    <property type="entry name" value="TPR-like"/>
    <property type="match status" value="1"/>
</dbReference>
<keyword evidence="1" id="KW-0802">TPR repeat</keyword>
<accession>A0A4R8I9A3</accession>
<evidence type="ECO:0000256" key="2">
    <source>
        <dbReference type="SAM" id="Coils"/>
    </source>
</evidence>
<keyword evidence="5" id="KW-1185">Reference proteome</keyword>
<evidence type="ECO:0000313" key="4">
    <source>
        <dbReference type="EMBL" id="TDX83232.1"/>
    </source>
</evidence>
<dbReference type="InterPro" id="IPR016032">
    <property type="entry name" value="Sig_transdc_resp-reg_C-effctor"/>
</dbReference>
<reference evidence="4 5" key="1">
    <citation type="submission" date="2019-03" db="EMBL/GenBank/DDBJ databases">
        <title>Genomic Encyclopedia of Type Strains, Phase III (KMG-III): the genomes of soil and plant-associated and newly described type strains.</title>
        <authorList>
            <person name="Whitman W."/>
        </authorList>
    </citation>
    <scope>NUCLEOTIDE SEQUENCE [LARGE SCALE GENOMIC DNA]</scope>
    <source>
        <strain evidence="4 5">CGMCC 1.12802</strain>
    </source>
</reference>
<keyword evidence="3" id="KW-0472">Membrane</keyword>
<proteinExistence type="predicted"/>
<dbReference type="AlphaFoldDB" id="A0A4R8I9A3"/>
<dbReference type="RefSeq" id="WP_133946373.1">
    <property type="nucleotide sequence ID" value="NZ_SOEO01000003.1"/>
</dbReference>
<sequence length="485" mass="56590">MKSLLLIFISFSFVQAQTSQIKKIDSLIFKEASRLRSKAQYKELIPLGNQIIQLSKAIDYTKGEAWGYSRLGNAYCTLGNYSESLKALDKAKTISKDVDDFRLKAFIALELGRNYNESDVSKDQAIEQFKLGEGFAKKIKDQYDRETYLLYSYENLAAVYSQINKNELAIPYAWKAKHIEENAYILSFLTFYHIKENKNNDSIEFYLNKSTSFLDKNPTFTFEKTILNNQWGKYHEDKKNYKEAVNYYSKAEKLGLETKAMDEVLKTYLGLSRSYEKLNDYKLTVKYERKFSRLQDSLTKAKSKSINSSVNQIVKDKNELHEGETSLLKKVAIGVFIIALIIFLIFIRNIIFAKQQRKKTTELLTEKETIISKKEEETQELKLKINESIEEIVQLAKDNSPEFWGRFQEVYPDFRGKLLATNPDLKYSELILCAYIYLGFNTKDIAEYTFKAIKTIKNNKYNLRKRLGIETKDDFVIWIRNKVDS</sequence>
<dbReference type="SMART" id="SM00028">
    <property type="entry name" value="TPR"/>
    <property type="match status" value="3"/>
</dbReference>
<gene>
    <name evidence="4" type="ORF">B0I22_3310</name>
</gene>
<feature type="coiled-coil region" evidence="2">
    <location>
        <begin position="364"/>
        <end position="398"/>
    </location>
</feature>
<comment type="caution">
    <text evidence="4">The sequence shown here is derived from an EMBL/GenBank/DDBJ whole genome shotgun (WGS) entry which is preliminary data.</text>
</comment>
<evidence type="ECO:0000313" key="5">
    <source>
        <dbReference type="Proteomes" id="UP000295313"/>
    </source>
</evidence>
<dbReference type="Pfam" id="PF13374">
    <property type="entry name" value="TPR_10"/>
    <property type="match status" value="1"/>
</dbReference>
<keyword evidence="3" id="KW-0812">Transmembrane</keyword>
<dbReference type="GO" id="GO:0006355">
    <property type="term" value="P:regulation of DNA-templated transcription"/>
    <property type="evidence" value="ECO:0007669"/>
    <property type="project" value="InterPro"/>
</dbReference>